<name>A0A317MZR7_9GAMM</name>
<accession>A0A317MZR7</accession>
<evidence type="ECO:0000313" key="4">
    <source>
        <dbReference type="EMBL" id="PWV65821.1"/>
    </source>
</evidence>
<comment type="caution">
    <text evidence="4">The sequence shown here is derived from an EMBL/GenBank/DDBJ whole genome shotgun (WGS) entry which is preliminary data.</text>
</comment>
<dbReference type="EC" id="2.4.2.2" evidence="3"/>
<dbReference type="HAMAP" id="MF_01537">
    <property type="entry name" value="Nucleos_phosphorylase_PpnP"/>
    <property type="match status" value="1"/>
</dbReference>
<keyword evidence="2 3" id="KW-0808">Transferase</keyword>
<dbReference type="EC" id="2.4.2.1" evidence="3"/>
<keyword evidence="1 3" id="KW-0328">Glycosyltransferase</keyword>
<dbReference type="GO" id="GO:0047975">
    <property type="term" value="F:guanosine phosphorylase activity"/>
    <property type="evidence" value="ECO:0007669"/>
    <property type="project" value="RHEA"/>
</dbReference>
<dbReference type="PANTHER" id="PTHR36540:SF1">
    <property type="entry name" value="PYRIMIDINE_PURINE NUCLEOSIDE PHOSPHORYLASE"/>
    <property type="match status" value="1"/>
</dbReference>
<comment type="function">
    <text evidence="3">Catalyzes the phosphorolysis of diverse nucleosides, yielding D-ribose 1-phosphate and the respective free bases. Can use uridine, adenosine, guanosine, cytidine, thymidine, inosine and xanthosine as substrates. Also catalyzes the reverse reactions.</text>
</comment>
<evidence type="ECO:0000256" key="2">
    <source>
        <dbReference type="ARBA" id="ARBA00022679"/>
    </source>
</evidence>
<dbReference type="RefSeq" id="WP_110016811.1">
    <property type="nucleotide sequence ID" value="NZ_QGTJ01000001.1"/>
</dbReference>
<dbReference type="CDD" id="cd20296">
    <property type="entry name" value="cupin_PpnP-like"/>
    <property type="match status" value="1"/>
</dbReference>
<dbReference type="InterPro" id="IPR011051">
    <property type="entry name" value="RmlC_Cupin_sf"/>
</dbReference>
<dbReference type="AlphaFoldDB" id="A0A317MZR7"/>
<comment type="catalytic activity">
    <reaction evidence="3">
        <text>uridine + phosphate = alpha-D-ribose 1-phosphate + uracil</text>
        <dbReference type="Rhea" id="RHEA:24388"/>
        <dbReference type="ChEBI" id="CHEBI:16704"/>
        <dbReference type="ChEBI" id="CHEBI:17568"/>
        <dbReference type="ChEBI" id="CHEBI:43474"/>
        <dbReference type="ChEBI" id="CHEBI:57720"/>
        <dbReference type="EC" id="2.4.2.2"/>
    </reaction>
</comment>
<comment type="catalytic activity">
    <reaction evidence="3">
        <text>adenosine + phosphate = alpha-D-ribose 1-phosphate + adenine</text>
        <dbReference type="Rhea" id="RHEA:27642"/>
        <dbReference type="ChEBI" id="CHEBI:16335"/>
        <dbReference type="ChEBI" id="CHEBI:16708"/>
        <dbReference type="ChEBI" id="CHEBI:43474"/>
        <dbReference type="ChEBI" id="CHEBI:57720"/>
        <dbReference type="EC" id="2.4.2.1"/>
    </reaction>
</comment>
<comment type="catalytic activity">
    <reaction evidence="3">
        <text>guanosine + phosphate = alpha-D-ribose 1-phosphate + guanine</text>
        <dbReference type="Rhea" id="RHEA:13233"/>
        <dbReference type="ChEBI" id="CHEBI:16235"/>
        <dbReference type="ChEBI" id="CHEBI:16750"/>
        <dbReference type="ChEBI" id="CHEBI:43474"/>
        <dbReference type="ChEBI" id="CHEBI:57720"/>
        <dbReference type="EC" id="2.4.2.1"/>
    </reaction>
</comment>
<evidence type="ECO:0000313" key="5">
    <source>
        <dbReference type="Proteomes" id="UP000246569"/>
    </source>
</evidence>
<organism evidence="4 5">
    <name type="scientific">Plasticicumulans acidivorans</name>
    <dbReference type="NCBI Taxonomy" id="886464"/>
    <lineage>
        <taxon>Bacteria</taxon>
        <taxon>Pseudomonadati</taxon>
        <taxon>Pseudomonadota</taxon>
        <taxon>Gammaproteobacteria</taxon>
        <taxon>Candidatus Competibacteraceae</taxon>
        <taxon>Plasticicumulans</taxon>
    </lineage>
</organism>
<comment type="catalytic activity">
    <reaction evidence="3">
        <text>a purine D-ribonucleoside + phosphate = a purine nucleobase + alpha-D-ribose 1-phosphate</text>
        <dbReference type="Rhea" id="RHEA:19805"/>
        <dbReference type="ChEBI" id="CHEBI:26386"/>
        <dbReference type="ChEBI" id="CHEBI:43474"/>
        <dbReference type="ChEBI" id="CHEBI:57720"/>
        <dbReference type="ChEBI" id="CHEBI:142355"/>
        <dbReference type="EC" id="2.4.2.1"/>
    </reaction>
</comment>
<comment type="catalytic activity">
    <reaction evidence="3">
        <text>inosine + phosphate = alpha-D-ribose 1-phosphate + hypoxanthine</text>
        <dbReference type="Rhea" id="RHEA:27646"/>
        <dbReference type="ChEBI" id="CHEBI:17368"/>
        <dbReference type="ChEBI" id="CHEBI:17596"/>
        <dbReference type="ChEBI" id="CHEBI:43474"/>
        <dbReference type="ChEBI" id="CHEBI:57720"/>
        <dbReference type="EC" id="2.4.2.1"/>
    </reaction>
</comment>
<dbReference type="EMBL" id="QGTJ01000001">
    <property type="protein sequence ID" value="PWV65821.1"/>
    <property type="molecule type" value="Genomic_DNA"/>
</dbReference>
<dbReference type="Proteomes" id="UP000246569">
    <property type="component" value="Unassembled WGS sequence"/>
</dbReference>
<evidence type="ECO:0000256" key="3">
    <source>
        <dbReference type="HAMAP-Rule" id="MF_01537"/>
    </source>
</evidence>
<evidence type="ECO:0000256" key="1">
    <source>
        <dbReference type="ARBA" id="ARBA00022676"/>
    </source>
</evidence>
<dbReference type="GO" id="GO:0004850">
    <property type="term" value="F:uridine phosphorylase activity"/>
    <property type="evidence" value="ECO:0007669"/>
    <property type="project" value="RHEA"/>
</dbReference>
<sequence>MPIPTQIDAVSVLCKANVYFDGNVISHVLQHANGEKQTLGLIRPGEYVFGTAAPERMDIVAGKCSVRIAGETEWQEYATGETFHVPGDSQFEISVAEGLCEYLCSFG</sequence>
<comment type="similarity">
    <text evidence="3">Belongs to the nucleoside phosphorylase PpnP family.</text>
</comment>
<reference evidence="4 5" key="1">
    <citation type="submission" date="2018-05" db="EMBL/GenBank/DDBJ databases">
        <title>Genomic Encyclopedia of Type Strains, Phase IV (KMG-IV): sequencing the most valuable type-strain genomes for metagenomic binning, comparative biology and taxonomic classification.</title>
        <authorList>
            <person name="Goeker M."/>
        </authorList>
    </citation>
    <scope>NUCLEOTIDE SEQUENCE [LARGE SCALE GENOMIC DNA]</scope>
    <source>
        <strain evidence="4 5">DSM 23606</strain>
    </source>
</reference>
<dbReference type="InterPro" id="IPR009664">
    <property type="entry name" value="Ppnp"/>
</dbReference>
<proteinExistence type="inferred from homology"/>
<comment type="catalytic activity">
    <reaction evidence="3">
        <text>thymidine + phosphate = 2-deoxy-alpha-D-ribose 1-phosphate + thymine</text>
        <dbReference type="Rhea" id="RHEA:16037"/>
        <dbReference type="ChEBI" id="CHEBI:17748"/>
        <dbReference type="ChEBI" id="CHEBI:17821"/>
        <dbReference type="ChEBI" id="CHEBI:43474"/>
        <dbReference type="ChEBI" id="CHEBI:57259"/>
        <dbReference type="EC" id="2.4.2.2"/>
    </reaction>
</comment>
<dbReference type="PANTHER" id="PTHR36540">
    <property type="entry name" value="PYRIMIDINE/PURINE NUCLEOSIDE PHOSPHORYLASE"/>
    <property type="match status" value="1"/>
</dbReference>
<dbReference type="InterPro" id="IPR014710">
    <property type="entry name" value="RmlC-like_jellyroll"/>
</dbReference>
<comment type="catalytic activity">
    <reaction evidence="3">
        <text>xanthosine + phosphate = alpha-D-ribose 1-phosphate + xanthine</text>
        <dbReference type="Rhea" id="RHEA:27638"/>
        <dbReference type="ChEBI" id="CHEBI:17712"/>
        <dbReference type="ChEBI" id="CHEBI:18107"/>
        <dbReference type="ChEBI" id="CHEBI:43474"/>
        <dbReference type="ChEBI" id="CHEBI:57720"/>
        <dbReference type="EC" id="2.4.2.1"/>
    </reaction>
</comment>
<dbReference type="Pfam" id="PF06865">
    <property type="entry name" value="Ppnp"/>
    <property type="match status" value="1"/>
</dbReference>
<comment type="catalytic activity">
    <reaction evidence="3">
        <text>cytidine + phosphate = cytosine + alpha-D-ribose 1-phosphate</text>
        <dbReference type="Rhea" id="RHEA:52540"/>
        <dbReference type="ChEBI" id="CHEBI:16040"/>
        <dbReference type="ChEBI" id="CHEBI:17562"/>
        <dbReference type="ChEBI" id="CHEBI:43474"/>
        <dbReference type="ChEBI" id="CHEBI:57720"/>
        <dbReference type="EC" id="2.4.2.2"/>
    </reaction>
</comment>
<dbReference type="SUPFAM" id="SSF51182">
    <property type="entry name" value="RmlC-like cupins"/>
    <property type="match status" value="1"/>
</dbReference>
<keyword evidence="5" id="KW-1185">Reference proteome</keyword>
<dbReference type="GO" id="GO:0004731">
    <property type="term" value="F:purine-nucleoside phosphorylase activity"/>
    <property type="evidence" value="ECO:0007669"/>
    <property type="project" value="UniProtKB-UniRule"/>
</dbReference>
<dbReference type="GO" id="GO:0009032">
    <property type="term" value="F:thymidine phosphorylase activity"/>
    <property type="evidence" value="ECO:0007669"/>
    <property type="project" value="RHEA"/>
</dbReference>
<dbReference type="Gene3D" id="2.60.120.10">
    <property type="entry name" value="Jelly Rolls"/>
    <property type="match status" value="1"/>
</dbReference>
<dbReference type="GO" id="GO:0005829">
    <property type="term" value="C:cytosol"/>
    <property type="evidence" value="ECO:0007669"/>
    <property type="project" value="TreeGrafter"/>
</dbReference>
<protein>
    <recommendedName>
        <fullName evidence="3">Pyrimidine/purine nucleoside phosphorylase</fullName>
        <ecNumber evidence="3">2.4.2.1</ecNumber>
        <ecNumber evidence="3">2.4.2.2</ecNumber>
    </recommendedName>
    <alternativeName>
        <fullName evidence="3">Adenosine phosphorylase</fullName>
    </alternativeName>
    <alternativeName>
        <fullName evidence="3">Cytidine phosphorylase</fullName>
    </alternativeName>
    <alternativeName>
        <fullName evidence="3">Guanosine phosphorylase</fullName>
    </alternativeName>
    <alternativeName>
        <fullName evidence="3">Inosine phosphorylase</fullName>
    </alternativeName>
    <alternativeName>
        <fullName evidence="3">Thymidine phosphorylase</fullName>
    </alternativeName>
    <alternativeName>
        <fullName evidence="3">Uridine phosphorylase</fullName>
    </alternativeName>
    <alternativeName>
        <fullName evidence="3">Xanthosine phosphorylase</fullName>
    </alternativeName>
</protein>
<gene>
    <name evidence="3" type="primary">ppnP</name>
    <name evidence="4" type="ORF">C7443_101306</name>
</gene>
<dbReference type="OrthoDB" id="9793848at2"/>